<accession>A0ABY5P2W5</accession>
<evidence type="ECO:0000256" key="7">
    <source>
        <dbReference type="ARBA" id="ARBA00022679"/>
    </source>
</evidence>
<dbReference type="PROSITE" id="PS00101">
    <property type="entry name" value="HEXAPEP_TRANSFERASES"/>
    <property type="match status" value="1"/>
</dbReference>
<feature type="binding site" evidence="20">
    <location>
        <position position="103"/>
    </location>
    <ligand>
        <name>Mg(2+)</name>
        <dbReference type="ChEBI" id="CHEBI:18420"/>
    </ligand>
</feature>
<feature type="binding site" evidence="20">
    <location>
        <position position="351"/>
    </location>
    <ligand>
        <name>UDP-N-acetyl-alpha-D-glucosamine</name>
        <dbReference type="ChEBI" id="CHEBI:57705"/>
    </ligand>
</feature>
<dbReference type="GO" id="GO:0019134">
    <property type="term" value="F:glucosamine-1-phosphate N-acetyltransferase activity"/>
    <property type="evidence" value="ECO:0007669"/>
    <property type="project" value="UniProtKB-EC"/>
</dbReference>
<evidence type="ECO:0000256" key="6">
    <source>
        <dbReference type="ARBA" id="ARBA00022490"/>
    </source>
</evidence>
<dbReference type="SUPFAM" id="SSF53448">
    <property type="entry name" value="Nucleotide-diphospho-sugar transferases"/>
    <property type="match status" value="1"/>
</dbReference>
<keyword evidence="13 20" id="KW-0573">Peptidoglycan synthesis</keyword>
<organism evidence="22 23">
    <name type="scientific">Fundicoccus culcitae</name>
    <dbReference type="NCBI Taxonomy" id="2969821"/>
    <lineage>
        <taxon>Bacteria</taxon>
        <taxon>Bacillati</taxon>
        <taxon>Bacillota</taxon>
        <taxon>Bacilli</taxon>
        <taxon>Lactobacillales</taxon>
        <taxon>Aerococcaceae</taxon>
        <taxon>Fundicoccus</taxon>
    </lineage>
</organism>
<evidence type="ECO:0000256" key="3">
    <source>
        <dbReference type="ARBA" id="ARBA00005208"/>
    </source>
</evidence>
<keyword evidence="23" id="KW-1185">Reference proteome</keyword>
<dbReference type="InterPro" id="IPR011004">
    <property type="entry name" value="Trimer_LpxA-like_sf"/>
</dbReference>
<feature type="binding site" evidence="20">
    <location>
        <begin position="78"/>
        <end position="79"/>
    </location>
    <ligand>
        <name>UDP-N-acetyl-alpha-D-glucosamine</name>
        <dbReference type="ChEBI" id="CHEBI:57705"/>
    </ligand>
</feature>
<feature type="binding site" evidence="20">
    <location>
        <position position="377"/>
    </location>
    <ligand>
        <name>UDP-N-acetyl-alpha-D-glucosamine</name>
        <dbReference type="ChEBI" id="CHEBI:57705"/>
    </ligand>
</feature>
<feature type="binding site" evidence="20">
    <location>
        <position position="366"/>
    </location>
    <ligand>
        <name>UDP-N-acetyl-alpha-D-glucosamine</name>
        <dbReference type="ChEBI" id="CHEBI:57705"/>
    </ligand>
</feature>
<comment type="pathway">
    <text evidence="2 20">Nucleotide-sugar biosynthesis; UDP-N-acetyl-alpha-D-glucosamine biosynthesis; N-acetyl-alpha-D-glucosamine 1-phosphate from alpha-D-glucosamine 6-phosphate (route II): step 2/2.</text>
</comment>
<feature type="active site" description="Proton acceptor" evidence="20">
    <location>
        <position position="363"/>
    </location>
</feature>
<dbReference type="EMBL" id="CP102453">
    <property type="protein sequence ID" value="UUX32950.1"/>
    <property type="molecule type" value="Genomic_DNA"/>
</dbReference>
<comment type="similarity">
    <text evidence="4 20">In the C-terminal section; belongs to the transferase hexapeptide repeat family.</text>
</comment>
<dbReference type="InterPro" id="IPR005835">
    <property type="entry name" value="NTP_transferase_dom"/>
</dbReference>
<comment type="subcellular location">
    <subcellularLocation>
        <location evidence="1 20">Cytoplasm</location>
    </subcellularLocation>
</comment>
<comment type="pathway">
    <text evidence="3 20">Nucleotide-sugar biosynthesis; UDP-N-acetyl-alpha-D-glucosamine biosynthesis; UDP-N-acetyl-alpha-D-glucosamine from N-acetyl-alpha-D-glucosamine 1-phosphate: step 1/1.</text>
</comment>
<sequence>MGKRLAVVLAAGKGTRMKSSLPKMLHAINGLSMVEHVIRAVQQSQVEDIVSIVGFGSEQVEAVLGERSTYAYQAEQLGTGHAVLQAKDLLGNKAGSTLVICGDTPLLTSKTLNQLFEAHEQSGSSATILTAIVDDATGYGRVIRDSNQAVVKIVEQKDASETELSVREINTGTYVFDNQKLFAALERVTNNNAQGEYYLPDVVEIMKNDGNLVSAHILEDMEEAIGVNDRVALAKAGQTLTRRINEEHMRNGVTLINPLTTYIEVDVQIGSDTIIEAGVSLKGQTTIGSNCFIGANSEIDSSVVSDNVEIKQSVVEYSHIDEHATVGPFAHLRPKSVIGEAVHIGNFVEVKNSTLGANTKAGHLTYIGDADLGEDINVGCGTIFVNYDGKHKHRSTVGNQAFIGCNANIVSPVNIGKRTFIAAGTTVTKDVEDEALAISRVDQRNIANYWKKLQNK</sequence>
<comment type="catalytic activity">
    <reaction evidence="18 20">
        <text>N-acetyl-alpha-D-glucosamine 1-phosphate + UTP + H(+) = UDP-N-acetyl-alpha-D-glucosamine + diphosphate</text>
        <dbReference type="Rhea" id="RHEA:13509"/>
        <dbReference type="ChEBI" id="CHEBI:15378"/>
        <dbReference type="ChEBI" id="CHEBI:33019"/>
        <dbReference type="ChEBI" id="CHEBI:46398"/>
        <dbReference type="ChEBI" id="CHEBI:57705"/>
        <dbReference type="ChEBI" id="CHEBI:57776"/>
        <dbReference type="EC" id="2.7.7.23"/>
    </reaction>
</comment>
<evidence type="ECO:0000256" key="16">
    <source>
        <dbReference type="ARBA" id="ARBA00023316"/>
    </source>
</evidence>
<keyword evidence="10 20" id="KW-0677">Repeat</keyword>
<dbReference type="Gene3D" id="3.90.550.10">
    <property type="entry name" value="Spore Coat Polysaccharide Biosynthesis Protein SpsA, Chain A"/>
    <property type="match status" value="1"/>
</dbReference>
<evidence type="ECO:0000256" key="14">
    <source>
        <dbReference type="ARBA" id="ARBA00023268"/>
    </source>
</evidence>
<evidence type="ECO:0000256" key="18">
    <source>
        <dbReference type="ARBA" id="ARBA00048493"/>
    </source>
</evidence>
<protein>
    <recommendedName>
        <fullName evidence="20">Bifunctional protein GlmU</fullName>
    </recommendedName>
    <domain>
        <recommendedName>
            <fullName evidence="20">UDP-N-acetylglucosamine pyrophosphorylase</fullName>
            <ecNumber evidence="20">2.7.7.23</ecNumber>
        </recommendedName>
        <alternativeName>
            <fullName evidence="20">N-acetylglucosamine-1-phosphate uridyltransferase</fullName>
        </alternativeName>
    </domain>
    <domain>
        <recommendedName>
            <fullName evidence="20">Glucosamine-1-phosphate N-acetyltransferase</fullName>
            <ecNumber evidence="20">2.3.1.157</ecNumber>
        </recommendedName>
    </domain>
</protein>
<dbReference type="InterPro" id="IPR038009">
    <property type="entry name" value="GlmU_C_LbH"/>
</dbReference>
<evidence type="ECO:0000256" key="8">
    <source>
        <dbReference type="ARBA" id="ARBA00022695"/>
    </source>
</evidence>
<comment type="caution">
    <text evidence="20">Lacks conserved residue(s) required for the propagation of feature annotation.</text>
</comment>
<dbReference type="SUPFAM" id="SSF51161">
    <property type="entry name" value="Trimeric LpxA-like enzymes"/>
    <property type="match status" value="1"/>
</dbReference>
<dbReference type="HAMAP" id="MF_01631">
    <property type="entry name" value="GlmU"/>
    <property type="match status" value="1"/>
</dbReference>
<evidence type="ECO:0000313" key="22">
    <source>
        <dbReference type="EMBL" id="UUX32950.1"/>
    </source>
</evidence>
<comment type="similarity">
    <text evidence="5 20">In the N-terminal section; belongs to the N-acetylglucosamine-1-phosphate uridyltransferase family.</text>
</comment>
<dbReference type="EC" id="2.7.7.23" evidence="20"/>
<dbReference type="Pfam" id="PF00483">
    <property type="entry name" value="NTP_transferase"/>
    <property type="match status" value="1"/>
</dbReference>
<dbReference type="EC" id="2.3.1.157" evidence="20"/>
<keyword evidence="14 20" id="KW-0511">Multifunctional enzyme</keyword>
<dbReference type="NCBIfam" id="NF010934">
    <property type="entry name" value="PRK14354.1"/>
    <property type="match status" value="1"/>
</dbReference>
<keyword evidence="12 20" id="KW-0133">Cell shape</keyword>
<dbReference type="CDD" id="cd02540">
    <property type="entry name" value="GT2_GlmU_N_bac"/>
    <property type="match status" value="1"/>
</dbReference>
<feature type="binding site" evidence="20">
    <location>
        <begin position="9"/>
        <end position="12"/>
    </location>
    <ligand>
        <name>UDP-N-acetyl-alpha-D-glucosamine</name>
        <dbReference type="ChEBI" id="CHEBI:57705"/>
    </ligand>
</feature>
<proteinExistence type="inferred from homology"/>
<evidence type="ECO:0000256" key="10">
    <source>
        <dbReference type="ARBA" id="ARBA00022737"/>
    </source>
</evidence>
<name>A0ABY5P2W5_9LACT</name>
<feature type="binding site" evidence="20">
    <location>
        <position position="170"/>
    </location>
    <ligand>
        <name>UDP-N-acetyl-alpha-D-glucosamine</name>
        <dbReference type="ChEBI" id="CHEBI:57705"/>
    </ligand>
</feature>
<comment type="subunit">
    <text evidence="20">Homotrimer.</text>
</comment>
<feature type="binding site" evidence="20">
    <location>
        <position position="140"/>
    </location>
    <ligand>
        <name>UDP-N-acetyl-alpha-D-glucosamine</name>
        <dbReference type="ChEBI" id="CHEBI:57705"/>
    </ligand>
</feature>
<evidence type="ECO:0000256" key="5">
    <source>
        <dbReference type="ARBA" id="ARBA00007947"/>
    </source>
</evidence>
<evidence type="ECO:0000313" key="23">
    <source>
        <dbReference type="Proteomes" id="UP001315967"/>
    </source>
</evidence>
<feature type="binding site" evidence="20">
    <location>
        <begin position="386"/>
        <end position="387"/>
    </location>
    <ligand>
        <name>acetyl-CoA</name>
        <dbReference type="ChEBI" id="CHEBI:57288"/>
    </ligand>
</feature>
<keyword evidence="6 20" id="KW-0963">Cytoplasm</keyword>
<feature type="binding site" evidence="20">
    <location>
        <position position="440"/>
    </location>
    <ligand>
        <name>acetyl-CoA</name>
        <dbReference type="ChEBI" id="CHEBI:57288"/>
    </ligand>
</feature>
<feature type="binding site" evidence="20">
    <location>
        <position position="228"/>
    </location>
    <ligand>
        <name>Mg(2+)</name>
        <dbReference type="ChEBI" id="CHEBI:18420"/>
    </ligand>
</feature>
<comment type="cofactor">
    <cofactor evidence="20">
        <name>Mg(2+)</name>
        <dbReference type="ChEBI" id="CHEBI:18420"/>
    </cofactor>
    <text evidence="20">Binds 1 Mg(2+) ion per subunit.</text>
</comment>
<dbReference type="CDD" id="cd03353">
    <property type="entry name" value="LbH_GlmU_C"/>
    <property type="match status" value="1"/>
</dbReference>
<comment type="function">
    <text evidence="19 20">Catalyzes the last two sequential reactions in the de novo biosynthetic pathway for UDP-N-acetylglucosamine (UDP-GlcNAc). The C-terminal domain catalyzes the transfer of acetyl group from acetyl coenzyme A to glucosamine-1-phosphate (GlcN-1-P) to produce N-acetylglucosamine-1-phosphate (GlcNAc-1-P), which is converted into UDP-GlcNAc by the transfer of uridine 5-monophosphate (from uridine 5-triphosphate), a reaction catalyzed by the N-terminal domain.</text>
</comment>
<evidence type="ECO:0000256" key="2">
    <source>
        <dbReference type="ARBA" id="ARBA00005166"/>
    </source>
</evidence>
<dbReference type="InterPro" id="IPR029044">
    <property type="entry name" value="Nucleotide-diphossugar_trans"/>
</dbReference>
<dbReference type="Gene3D" id="2.160.10.10">
    <property type="entry name" value="Hexapeptide repeat proteins"/>
    <property type="match status" value="1"/>
</dbReference>
<keyword evidence="11 20" id="KW-0460">Magnesium</keyword>
<dbReference type="InterPro" id="IPR050065">
    <property type="entry name" value="GlmU-like"/>
</dbReference>
<evidence type="ECO:0000256" key="9">
    <source>
        <dbReference type="ARBA" id="ARBA00022723"/>
    </source>
</evidence>
<dbReference type="GO" id="GO:0003977">
    <property type="term" value="F:UDP-N-acetylglucosamine diphosphorylase activity"/>
    <property type="evidence" value="ECO:0007669"/>
    <property type="project" value="UniProtKB-EC"/>
</dbReference>
<reference evidence="22 23" key="1">
    <citation type="submission" date="2022-08" db="EMBL/GenBank/DDBJ databases">
        <title>Aerococcaceae sp. nov isolated from spoiled eye mask.</title>
        <authorList>
            <person name="Zhou G."/>
            <person name="Xie X.-B."/>
            <person name="Shi Q.-S."/>
            <person name="Wang Y.-S."/>
            <person name="Wen X."/>
            <person name="Peng H."/>
            <person name="Yang X.-J."/>
            <person name="Tao H.-B."/>
            <person name="Huang X.-M."/>
        </authorList>
    </citation>
    <scope>NUCLEOTIDE SEQUENCE [LARGE SCALE GENOMIC DNA]</scope>
    <source>
        <strain evidence="23">DM20194951</strain>
    </source>
</reference>
<feature type="region of interest" description="Pyrophosphorylase" evidence="20">
    <location>
        <begin position="1"/>
        <end position="230"/>
    </location>
</feature>
<evidence type="ECO:0000256" key="19">
    <source>
        <dbReference type="ARBA" id="ARBA00049628"/>
    </source>
</evidence>
<gene>
    <name evidence="20 22" type="primary">glmU</name>
    <name evidence="22" type="ORF">NRE15_08460</name>
</gene>
<feature type="binding site" evidence="20">
    <location>
        <position position="423"/>
    </location>
    <ligand>
        <name>acetyl-CoA</name>
        <dbReference type="ChEBI" id="CHEBI:57288"/>
    </ligand>
</feature>
<feature type="binding site" evidence="20">
    <location>
        <position position="73"/>
    </location>
    <ligand>
        <name>UDP-N-acetyl-alpha-D-glucosamine</name>
        <dbReference type="ChEBI" id="CHEBI:57705"/>
    </ligand>
</feature>
<evidence type="ECO:0000256" key="15">
    <source>
        <dbReference type="ARBA" id="ARBA00023315"/>
    </source>
</evidence>
<dbReference type="InterPro" id="IPR018357">
    <property type="entry name" value="Hexapep_transf_CS"/>
</dbReference>
<evidence type="ECO:0000256" key="4">
    <source>
        <dbReference type="ARBA" id="ARBA00007707"/>
    </source>
</evidence>
<dbReference type="InterPro" id="IPR005882">
    <property type="entry name" value="Bifunctional_GlmU"/>
</dbReference>
<dbReference type="PANTHER" id="PTHR43584">
    <property type="entry name" value="NUCLEOTIDYL TRANSFERASE"/>
    <property type="match status" value="1"/>
</dbReference>
<evidence type="ECO:0000256" key="1">
    <source>
        <dbReference type="ARBA" id="ARBA00004496"/>
    </source>
</evidence>
<evidence type="ECO:0000259" key="21">
    <source>
        <dbReference type="Pfam" id="PF00483"/>
    </source>
</evidence>
<keyword evidence="7 20" id="KW-0808">Transferase</keyword>
<keyword evidence="8 20" id="KW-0548">Nucleotidyltransferase</keyword>
<evidence type="ECO:0000256" key="13">
    <source>
        <dbReference type="ARBA" id="ARBA00022984"/>
    </source>
</evidence>
<comment type="pathway">
    <text evidence="20">Bacterial outer membrane biogenesis; LPS lipid A biosynthesis.</text>
</comment>
<dbReference type="Pfam" id="PF00132">
    <property type="entry name" value="Hexapep"/>
    <property type="match status" value="2"/>
</dbReference>
<dbReference type="RefSeq" id="WP_313792454.1">
    <property type="nucleotide sequence ID" value="NZ_CP102453.1"/>
</dbReference>
<keyword evidence="15 20" id="KW-0012">Acyltransferase</keyword>
<evidence type="ECO:0000256" key="11">
    <source>
        <dbReference type="ARBA" id="ARBA00022842"/>
    </source>
</evidence>
<feature type="region of interest" description="Linker" evidence="20">
    <location>
        <begin position="231"/>
        <end position="251"/>
    </location>
</feature>
<dbReference type="PANTHER" id="PTHR43584:SF3">
    <property type="entry name" value="BIFUNCTIONAL PROTEIN GLMU"/>
    <property type="match status" value="1"/>
</dbReference>
<dbReference type="Proteomes" id="UP001315967">
    <property type="component" value="Chromosome"/>
</dbReference>
<comment type="catalytic activity">
    <reaction evidence="17 20">
        <text>alpha-D-glucosamine 1-phosphate + acetyl-CoA = N-acetyl-alpha-D-glucosamine 1-phosphate + CoA + H(+)</text>
        <dbReference type="Rhea" id="RHEA:13725"/>
        <dbReference type="ChEBI" id="CHEBI:15378"/>
        <dbReference type="ChEBI" id="CHEBI:57287"/>
        <dbReference type="ChEBI" id="CHEBI:57288"/>
        <dbReference type="ChEBI" id="CHEBI:57776"/>
        <dbReference type="ChEBI" id="CHEBI:58516"/>
        <dbReference type="EC" id="2.3.1.157"/>
    </reaction>
</comment>
<feature type="binding site" evidence="20">
    <location>
        <position position="155"/>
    </location>
    <ligand>
        <name>UDP-N-acetyl-alpha-D-glucosamine</name>
        <dbReference type="ChEBI" id="CHEBI:57705"/>
    </ligand>
</feature>
<feature type="region of interest" description="N-acetyltransferase" evidence="20">
    <location>
        <begin position="252"/>
        <end position="456"/>
    </location>
</feature>
<keyword evidence="16 20" id="KW-0961">Cell wall biogenesis/degradation</keyword>
<feature type="binding site" evidence="20">
    <location>
        <position position="228"/>
    </location>
    <ligand>
        <name>UDP-N-acetyl-alpha-D-glucosamine</name>
        <dbReference type="ChEBI" id="CHEBI:57705"/>
    </ligand>
</feature>
<evidence type="ECO:0000256" key="20">
    <source>
        <dbReference type="HAMAP-Rule" id="MF_01631"/>
    </source>
</evidence>
<dbReference type="InterPro" id="IPR001451">
    <property type="entry name" value="Hexapep"/>
</dbReference>
<keyword evidence="9 20" id="KW-0479">Metal-binding</keyword>
<evidence type="ECO:0000256" key="17">
    <source>
        <dbReference type="ARBA" id="ARBA00048247"/>
    </source>
</evidence>
<dbReference type="NCBIfam" id="TIGR01173">
    <property type="entry name" value="glmU"/>
    <property type="match status" value="1"/>
</dbReference>
<feature type="domain" description="Nucleotidyl transferase" evidence="21">
    <location>
        <begin position="6"/>
        <end position="220"/>
    </location>
</feature>
<evidence type="ECO:0000256" key="12">
    <source>
        <dbReference type="ARBA" id="ARBA00022960"/>
    </source>
</evidence>
<feature type="binding site" evidence="20">
    <location>
        <position position="333"/>
    </location>
    <ligand>
        <name>UDP-N-acetyl-alpha-D-glucosamine</name>
        <dbReference type="ChEBI" id="CHEBI:57705"/>
    </ligand>
</feature>
<feature type="binding site" evidence="20">
    <location>
        <position position="23"/>
    </location>
    <ligand>
        <name>UDP-N-acetyl-alpha-D-glucosamine</name>
        <dbReference type="ChEBI" id="CHEBI:57705"/>
    </ligand>
</feature>